<dbReference type="KEGG" id="dpp:DICPUDRAFT_155344"/>
<proteinExistence type="predicted"/>
<reference evidence="4" key="1">
    <citation type="journal article" date="2011" name="Genome Biol.">
        <title>Comparative genomics of the social amoebae Dictyostelium discoideum and Dictyostelium purpureum.</title>
        <authorList>
            <consortium name="US DOE Joint Genome Institute (JGI-PGF)"/>
            <person name="Sucgang R."/>
            <person name="Kuo A."/>
            <person name="Tian X."/>
            <person name="Salerno W."/>
            <person name="Parikh A."/>
            <person name="Feasley C.L."/>
            <person name="Dalin E."/>
            <person name="Tu H."/>
            <person name="Huang E."/>
            <person name="Barry K."/>
            <person name="Lindquist E."/>
            <person name="Shapiro H."/>
            <person name="Bruce D."/>
            <person name="Schmutz J."/>
            <person name="Salamov A."/>
            <person name="Fey P."/>
            <person name="Gaudet P."/>
            <person name="Anjard C."/>
            <person name="Babu M.M."/>
            <person name="Basu S."/>
            <person name="Bushmanova Y."/>
            <person name="van der Wel H."/>
            <person name="Katoh-Kurasawa M."/>
            <person name="Dinh C."/>
            <person name="Coutinho P.M."/>
            <person name="Saito T."/>
            <person name="Elias M."/>
            <person name="Schaap P."/>
            <person name="Kay R.R."/>
            <person name="Henrissat B."/>
            <person name="Eichinger L."/>
            <person name="Rivero F."/>
            <person name="Putnam N.H."/>
            <person name="West C.M."/>
            <person name="Loomis W.F."/>
            <person name="Chisholm R.L."/>
            <person name="Shaulsky G."/>
            <person name="Strassmann J.E."/>
            <person name="Queller D.C."/>
            <person name="Kuspa A."/>
            <person name="Grigoriev I.V."/>
        </authorList>
    </citation>
    <scope>NUCLEOTIDE SEQUENCE [LARGE SCALE GENOMIC DNA]</scope>
    <source>
        <strain evidence="4">QSDP1</strain>
    </source>
</reference>
<dbReference type="RefSeq" id="XP_003290803.1">
    <property type="nucleotide sequence ID" value="XM_003290755.1"/>
</dbReference>
<evidence type="ECO:0000313" key="4">
    <source>
        <dbReference type="Proteomes" id="UP000001064"/>
    </source>
</evidence>
<accession>F0ZTR3</accession>
<dbReference type="GeneID" id="10508503"/>
<evidence type="ECO:0000256" key="2">
    <source>
        <dbReference type="SAM" id="Phobius"/>
    </source>
</evidence>
<feature type="transmembrane region" description="Helical" evidence="2">
    <location>
        <begin position="12"/>
        <end position="34"/>
    </location>
</feature>
<name>F0ZTR3_DICPU</name>
<keyword evidence="2" id="KW-1133">Transmembrane helix</keyword>
<dbReference type="AlphaFoldDB" id="F0ZTR3"/>
<gene>
    <name evidence="3" type="ORF">DICPUDRAFT_155344</name>
</gene>
<dbReference type="InParanoid" id="F0ZTR3"/>
<organism evidence="3 4">
    <name type="scientific">Dictyostelium purpureum</name>
    <name type="common">Slime mold</name>
    <dbReference type="NCBI Taxonomy" id="5786"/>
    <lineage>
        <taxon>Eukaryota</taxon>
        <taxon>Amoebozoa</taxon>
        <taxon>Evosea</taxon>
        <taxon>Eumycetozoa</taxon>
        <taxon>Dictyostelia</taxon>
        <taxon>Dictyosteliales</taxon>
        <taxon>Dictyosteliaceae</taxon>
        <taxon>Dictyostelium</taxon>
    </lineage>
</organism>
<dbReference type="VEuPathDB" id="AmoebaDB:DICPUDRAFT_155344"/>
<keyword evidence="4" id="KW-1185">Reference proteome</keyword>
<keyword evidence="2" id="KW-0472">Membrane</keyword>
<dbReference type="EMBL" id="GL871181">
    <property type="protein sequence ID" value="EGC32670.1"/>
    <property type="molecule type" value="Genomic_DNA"/>
</dbReference>
<dbReference type="Proteomes" id="UP000001064">
    <property type="component" value="Unassembled WGS sequence"/>
</dbReference>
<evidence type="ECO:0000256" key="1">
    <source>
        <dbReference type="SAM" id="Coils"/>
    </source>
</evidence>
<sequence length="195" mass="22840">MFSLDNLDYLNIVLFIFVFSLFNFLVTAIIIKYYPPQHQQNKNVEMFTKEDVDRLLENQKNQILMKFSEEKAILSKENAVIQLKLEKKEKKSLKSKRLLSVYESEMKEILGQPLSPTDKEKLKNALNENESLKKKNIELEETNSKLSNEIQVQVHNFNALKLRAESRLEDASEQLSQIKKVAKRKILALKLKLKE</sequence>
<feature type="coiled-coil region" evidence="1">
    <location>
        <begin position="122"/>
        <end position="181"/>
    </location>
</feature>
<keyword evidence="2" id="KW-0812">Transmembrane</keyword>
<evidence type="ECO:0000313" key="3">
    <source>
        <dbReference type="EMBL" id="EGC32670.1"/>
    </source>
</evidence>
<protein>
    <submittedName>
        <fullName evidence="3">Uncharacterized protein</fullName>
    </submittedName>
</protein>
<keyword evidence="1" id="KW-0175">Coiled coil</keyword>